<keyword evidence="2" id="KW-0472">Membrane</keyword>
<dbReference type="PANTHER" id="PTHR40465">
    <property type="entry name" value="CHROMOSOME 1, WHOLE GENOME SHOTGUN SEQUENCE"/>
    <property type="match status" value="1"/>
</dbReference>
<reference evidence="4 5" key="1">
    <citation type="submission" date="2014-06" db="EMBL/GenBank/DDBJ databases">
        <title>Evolutionary Origins and Diversification of the Mycorrhizal Mutualists.</title>
        <authorList>
            <consortium name="DOE Joint Genome Institute"/>
            <consortium name="Mycorrhizal Genomics Consortium"/>
            <person name="Kohler A."/>
            <person name="Kuo A."/>
            <person name="Nagy L.G."/>
            <person name="Floudas D."/>
            <person name="Copeland A."/>
            <person name="Barry K.W."/>
            <person name="Cichocki N."/>
            <person name="Veneault-Fourrey C."/>
            <person name="LaButti K."/>
            <person name="Lindquist E.A."/>
            <person name="Lipzen A."/>
            <person name="Lundell T."/>
            <person name="Morin E."/>
            <person name="Murat C."/>
            <person name="Riley R."/>
            <person name="Ohm R."/>
            <person name="Sun H."/>
            <person name="Tunlid A."/>
            <person name="Henrissat B."/>
            <person name="Grigoriev I.V."/>
            <person name="Hibbett D.S."/>
            <person name="Martin F."/>
        </authorList>
    </citation>
    <scope>NUCLEOTIDE SEQUENCE [LARGE SCALE GENOMIC DNA]</scope>
    <source>
        <strain evidence="4 5">FD-325 SS-3</strain>
    </source>
</reference>
<feature type="domain" description="DUF6534" evidence="3">
    <location>
        <begin position="176"/>
        <end position="262"/>
    </location>
</feature>
<feature type="transmembrane region" description="Helical" evidence="2">
    <location>
        <begin position="170"/>
        <end position="191"/>
    </location>
</feature>
<feature type="transmembrane region" description="Helical" evidence="2">
    <location>
        <begin position="235"/>
        <end position="256"/>
    </location>
</feature>
<evidence type="ECO:0000259" key="3">
    <source>
        <dbReference type="Pfam" id="PF20152"/>
    </source>
</evidence>
<feature type="transmembrane region" description="Helical" evidence="2">
    <location>
        <begin position="55"/>
        <end position="79"/>
    </location>
</feature>
<evidence type="ECO:0000313" key="4">
    <source>
        <dbReference type="EMBL" id="KII84182.1"/>
    </source>
</evidence>
<name>A0A0C9SQZ5_PLICR</name>
<keyword evidence="2" id="KW-0812">Transmembrane</keyword>
<gene>
    <name evidence="4" type="ORF">PLICRDRAFT_373426</name>
</gene>
<accession>A0A0C9SQZ5</accession>
<proteinExistence type="predicted"/>
<feature type="transmembrane region" description="Helical" evidence="2">
    <location>
        <begin position="203"/>
        <end position="229"/>
    </location>
</feature>
<feature type="compositionally biased region" description="Polar residues" evidence="1">
    <location>
        <begin position="318"/>
        <end position="337"/>
    </location>
</feature>
<dbReference type="EMBL" id="KN832572">
    <property type="protein sequence ID" value="KII84182.1"/>
    <property type="molecule type" value="Genomic_DNA"/>
</dbReference>
<keyword evidence="2" id="KW-1133">Transmembrane helix</keyword>
<evidence type="ECO:0000256" key="1">
    <source>
        <dbReference type="SAM" id="MobiDB-lite"/>
    </source>
</evidence>
<evidence type="ECO:0000313" key="5">
    <source>
        <dbReference type="Proteomes" id="UP000053263"/>
    </source>
</evidence>
<feature type="transmembrane region" description="Helical" evidence="2">
    <location>
        <begin position="129"/>
        <end position="150"/>
    </location>
</feature>
<organism evidence="4 5">
    <name type="scientific">Plicaturopsis crispa FD-325 SS-3</name>
    <dbReference type="NCBI Taxonomy" id="944288"/>
    <lineage>
        <taxon>Eukaryota</taxon>
        <taxon>Fungi</taxon>
        <taxon>Dikarya</taxon>
        <taxon>Basidiomycota</taxon>
        <taxon>Agaricomycotina</taxon>
        <taxon>Agaricomycetes</taxon>
        <taxon>Agaricomycetidae</taxon>
        <taxon>Amylocorticiales</taxon>
        <taxon>Amylocorticiaceae</taxon>
        <taxon>Plicatura</taxon>
        <taxon>Plicaturopsis crispa</taxon>
    </lineage>
</organism>
<dbReference type="AlphaFoldDB" id="A0A0C9SQZ5"/>
<keyword evidence="5" id="KW-1185">Reference proteome</keyword>
<feature type="transmembrane region" description="Helical" evidence="2">
    <location>
        <begin position="20"/>
        <end position="43"/>
    </location>
</feature>
<dbReference type="Proteomes" id="UP000053263">
    <property type="component" value="Unassembled WGS sequence"/>
</dbReference>
<evidence type="ECO:0000256" key="2">
    <source>
        <dbReference type="SAM" id="Phobius"/>
    </source>
</evidence>
<dbReference type="PANTHER" id="PTHR40465:SF1">
    <property type="entry name" value="DUF6534 DOMAIN-CONTAINING PROTEIN"/>
    <property type="match status" value="1"/>
</dbReference>
<dbReference type="HOGENOM" id="CLU_046025_5_3_1"/>
<dbReference type="OrthoDB" id="2535105at2759"/>
<feature type="region of interest" description="Disordered" evidence="1">
    <location>
        <begin position="311"/>
        <end position="337"/>
    </location>
</feature>
<dbReference type="Pfam" id="PF20152">
    <property type="entry name" value="DUF6534"/>
    <property type="match status" value="1"/>
</dbReference>
<protein>
    <recommendedName>
        <fullName evidence="3">DUF6534 domain-containing protein</fullName>
    </recommendedName>
</protein>
<dbReference type="InterPro" id="IPR045339">
    <property type="entry name" value="DUF6534"/>
</dbReference>
<sequence>MSSVSSVSQLPFSIDNTYGAIFIAVILSMFAFGMTNLQSFWYYTTYHDDVMHIKIGVALLWIIDALHIVFGTHFVYYYLVTNFAEPLEIFLCLIWSFKAQVIMNVIAIVVVQTFYCIRLLKLSQGKNRLIVGVVSILMIYAYAIAILESYEVARVGSITRVNWIAKENYLAFASVCVIDVLIAVLSCVVLARLQTQSSRTKSALSTLAMYVLYSGILTSICSLAAIIAYAAMPNNLIFCAIELVASKLYVNSYLALLNARNYLKTRIHTTILDVETSQMLAHNSEDTYRAGQRFGTEKVLDIRRAPRWQAVHTRESETLSSSLRANPSPSPDETSTRSALLGEFLPGYSQVDRRTPCV</sequence>